<reference evidence="3" key="1">
    <citation type="submission" date="2021-05" db="EMBL/GenBank/DDBJ databases">
        <authorList>
            <person name="Pietrasiak N."/>
            <person name="Ward R."/>
            <person name="Stajich J.E."/>
            <person name="Kurbessoian T."/>
        </authorList>
    </citation>
    <scope>NUCLEOTIDE SEQUENCE</scope>
    <source>
        <strain evidence="3">GSE-TBD4-15B</strain>
    </source>
</reference>
<accession>A0A951U2T0</accession>
<proteinExistence type="predicted"/>
<dbReference type="SUPFAM" id="SSF52129">
    <property type="entry name" value="Caspase-like"/>
    <property type="match status" value="1"/>
</dbReference>
<dbReference type="GO" id="GO:0004197">
    <property type="term" value="F:cysteine-type endopeptidase activity"/>
    <property type="evidence" value="ECO:0007669"/>
    <property type="project" value="InterPro"/>
</dbReference>
<dbReference type="AlphaFoldDB" id="A0A951U2T0"/>
<dbReference type="Gene3D" id="3.90.1580.10">
    <property type="entry name" value="paralog of FGE (formylglycine-generating enzyme)"/>
    <property type="match status" value="1"/>
</dbReference>
<dbReference type="GO" id="GO:0120147">
    <property type="term" value="F:formylglycine-generating oxidase activity"/>
    <property type="evidence" value="ECO:0007669"/>
    <property type="project" value="TreeGrafter"/>
</dbReference>
<reference evidence="3" key="2">
    <citation type="journal article" date="2022" name="Microbiol. Resour. Announc.">
        <title>Metagenome Sequencing to Explore Phylogenomics of Terrestrial Cyanobacteria.</title>
        <authorList>
            <person name="Ward R.D."/>
            <person name="Stajich J.E."/>
            <person name="Johansen J.R."/>
            <person name="Huntemann M."/>
            <person name="Clum A."/>
            <person name="Foster B."/>
            <person name="Foster B."/>
            <person name="Roux S."/>
            <person name="Palaniappan K."/>
            <person name="Varghese N."/>
            <person name="Mukherjee S."/>
            <person name="Reddy T.B.K."/>
            <person name="Daum C."/>
            <person name="Copeland A."/>
            <person name="Chen I.A."/>
            <person name="Ivanova N.N."/>
            <person name="Kyrpides N.C."/>
            <person name="Shapiro N."/>
            <person name="Eloe-Fadrosh E.A."/>
            <person name="Pietrasiak N."/>
        </authorList>
    </citation>
    <scope>NUCLEOTIDE SEQUENCE</scope>
    <source>
        <strain evidence="3">GSE-TBD4-15B</strain>
    </source>
</reference>
<dbReference type="SUPFAM" id="SSF56436">
    <property type="entry name" value="C-type lectin-like"/>
    <property type="match status" value="1"/>
</dbReference>
<dbReference type="InterPro" id="IPR005532">
    <property type="entry name" value="SUMF_dom"/>
</dbReference>
<evidence type="ECO:0000313" key="4">
    <source>
        <dbReference type="Proteomes" id="UP000707356"/>
    </source>
</evidence>
<sequence>MGKNWAITVGINQYHNLKPLQYAQRDAEAIQNFCLNEAKFEWVYHFAEGAPLIPVNQGSPLRSEPTLGNLERFLRVRFEQPFLAAGDNLWFFFAGHGKRHRGRDYLMPIDGDPGNVERTGIAIRDVADRLRRSGADNVVLLLDACRGEDDRDGGAGIGTEQQQGVITLFACSPNELSYEIEELQQGTFTHCLLQGLRIAGENNCATVERLYQHLRYQVPELNRRYRKAAQYPYAIAEPATKLHLILLPQYATLQDVMALKNDALEAEAEADLDLAEQLWIRVLGASPADLQAVKAIGRIALRRRDQPAIAQTVTVTSAASSRDAEASEAVQLQTFKFEVVTVDARGEITNRQTKQAEFFAEDFGNGITLEMVKIPGGSFKMGSPETKLERHSTESPQHIVDVPSFFMGKFAITQAQYQKIMGSNSANFKSNKRPVEQVSWNDAVEFCSKLSKQTRCTYRLPNEAEWEYSCRAGTMLSFHFGATVTTDLANYQGTDWVYQGKTYSGSYGDAPKGKFREQTTDVGTFPPNAFGLYDMHGNVWEWCQDHWHDDYQGAPTNGSAWLSEDKNTVRVLRGGSWCDDPWLCRSATRVYDVAEVHNSNNGFRVVCSAPRTL</sequence>
<protein>
    <submittedName>
        <fullName evidence="3">SUMF1/EgtB/PvdO family nonheme iron enzyme</fullName>
    </submittedName>
</protein>
<dbReference type="Gene3D" id="3.40.50.1460">
    <property type="match status" value="1"/>
</dbReference>
<dbReference type="InterPro" id="IPR011600">
    <property type="entry name" value="Pept_C14_caspase"/>
</dbReference>
<dbReference type="Pfam" id="PF00656">
    <property type="entry name" value="Peptidase_C14"/>
    <property type="match status" value="1"/>
</dbReference>
<dbReference type="PANTHER" id="PTHR23150:SF19">
    <property type="entry name" value="FORMYLGLYCINE-GENERATING ENZYME"/>
    <property type="match status" value="1"/>
</dbReference>
<comment type="caution">
    <text evidence="3">The sequence shown here is derived from an EMBL/GenBank/DDBJ whole genome shotgun (WGS) entry which is preliminary data.</text>
</comment>
<evidence type="ECO:0000259" key="2">
    <source>
        <dbReference type="Pfam" id="PF03781"/>
    </source>
</evidence>
<name>A0A951U2T0_9CYAN</name>
<feature type="domain" description="Sulfatase-modifying factor enzyme-like" evidence="2">
    <location>
        <begin position="370"/>
        <end position="606"/>
    </location>
</feature>
<dbReference type="PANTHER" id="PTHR23150">
    <property type="entry name" value="SULFATASE MODIFYING FACTOR 1, 2"/>
    <property type="match status" value="1"/>
</dbReference>
<dbReference type="InterPro" id="IPR016187">
    <property type="entry name" value="CTDL_fold"/>
</dbReference>
<dbReference type="InterPro" id="IPR029030">
    <property type="entry name" value="Caspase-like_dom_sf"/>
</dbReference>
<dbReference type="Proteomes" id="UP000707356">
    <property type="component" value="Unassembled WGS sequence"/>
</dbReference>
<organism evidence="3 4">
    <name type="scientific">Pegethrix bostrychoides GSE-TBD4-15B</name>
    <dbReference type="NCBI Taxonomy" id="2839662"/>
    <lineage>
        <taxon>Bacteria</taxon>
        <taxon>Bacillati</taxon>
        <taxon>Cyanobacteriota</taxon>
        <taxon>Cyanophyceae</taxon>
        <taxon>Oculatellales</taxon>
        <taxon>Oculatellaceae</taxon>
        <taxon>Pegethrix</taxon>
    </lineage>
</organism>
<feature type="domain" description="Peptidase C14 caspase" evidence="1">
    <location>
        <begin position="4"/>
        <end position="236"/>
    </location>
</feature>
<dbReference type="EMBL" id="JAHHHV010000002">
    <property type="protein sequence ID" value="MBW4463918.1"/>
    <property type="molecule type" value="Genomic_DNA"/>
</dbReference>
<dbReference type="Pfam" id="PF03781">
    <property type="entry name" value="FGE-sulfatase"/>
    <property type="match status" value="1"/>
</dbReference>
<dbReference type="GO" id="GO:0006508">
    <property type="term" value="P:proteolysis"/>
    <property type="evidence" value="ECO:0007669"/>
    <property type="project" value="InterPro"/>
</dbReference>
<dbReference type="InterPro" id="IPR042095">
    <property type="entry name" value="SUMF_sf"/>
</dbReference>
<evidence type="ECO:0000313" key="3">
    <source>
        <dbReference type="EMBL" id="MBW4463918.1"/>
    </source>
</evidence>
<gene>
    <name evidence="3" type="ORF">KME07_00550</name>
</gene>
<dbReference type="InterPro" id="IPR051043">
    <property type="entry name" value="Sulfatase_Mod_Factor_Kinase"/>
</dbReference>
<evidence type="ECO:0000259" key="1">
    <source>
        <dbReference type="Pfam" id="PF00656"/>
    </source>
</evidence>